<dbReference type="GO" id="GO:1902600">
    <property type="term" value="P:proton transmembrane transport"/>
    <property type="evidence" value="ECO:0007669"/>
    <property type="project" value="InterPro"/>
</dbReference>
<keyword evidence="2" id="KW-0813">Transport</keyword>
<dbReference type="PANTHER" id="PTHR32468:SF68">
    <property type="entry name" value="CATION_H+ EXCHANGER DOMAIN-CONTAINING PROTEIN"/>
    <property type="match status" value="1"/>
</dbReference>
<dbReference type="OrthoDB" id="2687058at2759"/>
<dbReference type="GeneID" id="110424375"/>
<feature type="transmembrane region" description="Helical" evidence="10">
    <location>
        <begin position="299"/>
        <end position="320"/>
    </location>
</feature>
<feature type="transmembrane region" description="Helical" evidence="10">
    <location>
        <begin position="135"/>
        <end position="157"/>
    </location>
</feature>
<dbReference type="InterPro" id="IPR006153">
    <property type="entry name" value="Cation/H_exchanger_TM"/>
</dbReference>
<dbReference type="InterPro" id="IPR050794">
    <property type="entry name" value="CPA2_transporter"/>
</dbReference>
<feature type="transmembrane region" description="Helical" evidence="10">
    <location>
        <begin position="75"/>
        <end position="93"/>
    </location>
</feature>
<evidence type="ECO:0000256" key="4">
    <source>
        <dbReference type="ARBA" id="ARBA00022692"/>
    </source>
</evidence>
<dbReference type="GO" id="GO:0012505">
    <property type="term" value="C:endomembrane system"/>
    <property type="evidence" value="ECO:0007669"/>
    <property type="project" value="TreeGrafter"/>
</dbReference>
<dbReference type="PANTHER" id="PTHR32468">
    <property type="entry name" value="CATION/H + ANTIPORTER"/>
    <property type="match status" value="1"/>
</dbReference>
<reference evidence="15" key="1">
    <citation type="submission" date="2025-08" db="UniProtKB">
        <authorList>
            <consortium name="RefSeq"/>
        </authorList>
    </citation>
    <scope>IDENTIFICATION</scope>
    <source>
        <tissue evidence="15">Leaf</tissue>
    </source>
</reference>
<evidence type="ECO:0000256" key="3">
    <source>
        <dbReference type="ARBA" id="ARBA00022538"/>
    </source>
</evidence>
<feature type="transmembrane region" description="Helical" evidence="10">
    <location>
        <begin position="99"/>
        <end position="123"/>
    </location>
</feature>
<name>A0A6J1B5J6_9ROSI</name>
<keyword evidence="14" id="KW-1185">Reference proteome</keyword>
<comment type="subcellular location">
    <subcellularLocation>
        <location evidence="1">Membrane</location>
        <topology evidence="1">Multi-pass membrane protein</topology>
    </subcellularLocation>
</comment>
<dbReference type="Pfam" id="PF23259">
    <property type="entry name" value="CHX17_C"/>
    <property type="match status" value="1"/>
</dbReference>
<evidence type="ECO:0000256" key="6">
    <source>
        <dbReference type="ARBA" id="ARBA00022989"/>
    </source>
</evidence>
<feature type="transmembrane region" description="Helical" evidence="10">
    <location>
        <begin position="488"/>
        <end position="510"/>
    </location>
</feature>
<feature type="domain" description="Cation/H(+) antiporter central" evidence="12">
    <location>
        <begin position="491"/>
        <end position="629"/>
    </location>
</feature>
<dbReference type="Pfam" id="PF00999">
    <property type="entry name" value="Na_H_Exchanger"/>
    <property type="match status" value="1"/>
</dbReference>
<evidence type="ECO:0000313" key="14">
    <source>
        <dbReference type="Proteomes" id="UP000504621"/>
    </source>
</evidence>
<feature type="transmembrane region" description="Helical" evidence="10">
    <location>
        <begin position="325"/>
        <end position="345"/>
    </location>
</feature>
<evidence type="ECO:0000256" key="10">
    <source>
        <dbReference type="SAM" id="Phobius"/>
    </source>
</evidence>
<dbReference type="GO" id="GO:0006885">
    <property type="term" value="P:regulation of pH"/>
    <property type="evidence" value="ECO:0007669"/>
    <property type="project" value="TreeGrafter"/>
</dbReference>
<feature type="domain" description="Cation/H+ exchanger transmembrane" evidence="11">
    <location>
        <begin position="56"/>
        <end position="434"/>
    </location>
</feature>
<evidence type="ECO:0000259" key="11">
    <source>
        <dbReference type="Pfam" id="PF00999"/>
    </source>
</evidence>
<keyword evidence="5" id="KW-0630">Potassium</keyword>
<dbReference type="AlphaFoldDB" id="A0A6J1B5J6"/>
<protein>
    <submittedName>
        <fullName evidence="15">Cation/H(+) antiporter 15-like</fullName>
    </submittedName>
</protein>
<evidence type="ECO:0000256" key="9">
    <source>
        <dbReference type="ARBA" id="ARBA00038341"/>
    </source>
</evidence>
<keyword evidence="4 10" id="KW-0812">Transmembrane</keyword>
<feature type="domain" description="Cation/H(+) antiporter C-terminal" evidence="13">
    <location>
        <begin position="639"/>
        <end position="794"/>
    </location>
</feature>
<dbReference type="GO" id="GO:0016020">
    <property type="term" value="C:membrane"/>
    <property type="evidence" value="ECO:0007669"/>
    <property type="project" value="UniProtKB-SubCell"/>
</dbReference>
<dbReference type="GO" id="GO:0006813">
    <property type="term" value="P:potassium ion transport"/>
    <property type="evidence" value="ECO:0007669"/>
    <property type="project" value="UniProtKB-KW"/>
</dbReference>
<comment type="similarity">
    <text evidence="9">Belongs to the monovalent cation:proton antiporter 2 (CPA2) transporter (TC 2.A.37) family. CHX (TC 2.A.37.4) subfamily.</text>
</comment>
<dbReference type="Pfam" id="PF23256">
    <property type="entry name" value="CHX17_2nd"/>
    <property type="match status" value="1"/>
</dbReference>
<dbReference type="Gene3D" id="1.20.1530.20">
    <property type="match status" value="1"/>
</dbReference>
<evidence type="ECO:0000256" key="1">
    <source>
        <dbReference type="ARBA" id="ARBA00004141"/>
    </source>
</evidence>
<feature type="transmembrane region" description="Helical" evidence="10">
    <location>
        <begin position="415"/>
        <end position="437"/>
    </location>
</feature>
<gene>
    <name evidence="15" type="primary">LOC110424375</name>
</gene>
<feature type="transmembrane region" description="Helical" evidence="10">
    <location>
        <begin position="177"/>
        <end position="196"/>
    </location>
</feature>
<keyword evidence="7" id="KW-0406">Ion transport</keyword>
<feature type="transmembrane region" description="Helical" evidence="10">
    <location>
        <begin position="208"/>
        <end position="230"/>
    </location>
</feature>
<accession>A0A6J1B5J6</accession>
<dbReference type="GO" id="GO:0015297">
    <property type="term" value="F:antiporter activity"/>
    <property type="evidence" value="ECO:0007669"/>
    <property type="project" value="InterPro"/>
</dbReference>
<keyword evidence="6 10" id="KW-1133">Transmembrane helix</keyword>
<dbReference type="InterPro" id="IPR057291">
    <property type="entry name" value="CHX17_2nd"/>
</dbReference>
<dbReference type="Proteomes" id="UP000504621">
    <property type="component" value="Unplaced"/>
</dbReference>
<evidence type="ECO:0000259" key="13">
    <source>
        <dbReference type="Pfam" id="PF23259"/>
    </source>
</evidence>
<evidence type="ECO:0000256" key="2">
    <source>
        <dbReference type="ARBA" id="ARBA00022448"/>
    </source>
</evidence>
<feature type="transmembrane region" description="Helical" evidence="10">
    <location>
        <begin position="42"/>
        <end position="63"/>
    </location>
</feature>
<proteinExistence type="inferred from homology"/>
<feature type="transmembrane region" description="Helical" evidence="10">
    <location>
        <begin position="384"/>
        <end position="403"/>
    </location>
</feature>
<keyword evidence="8 10" id="KW-0472">Membrane</keyword>
<evidence type="ECO:0000256" key="5">
    <source>
        <dbReference type="ARBA" id="ARBA00022958"/>
    </source>
</evidence>
<evidence type="ECO:0000256" key="8">
    <source>
        <dbReference type="ARBA" id="ARBA00023136"/>
    </source>
</evidence>
<feature type="transmembrane region" description="Helical" evidence="10">
    <location>
        <begin position="276"/>
        <end position="293"/>
    </location>
</feature>
<organism evidence="14 15">
    <name type="scientific">Herrania umbratica</name>
    <dbReference type="NCBI Taxonomy" id="108875"/>
    <lineage>
        <taxon>Eukaryota</taxon>
        <taxon>Viridiplantae</taxon>
        <taxon>Streptophyta</taxon>
        <taxon>Embryophyta</taxon>
        <taxon>Tracheophyta</taxon>
        <taxon>Spermatophyta</taxon>
        <taxon>Magnoliopsida</taxon>
        <taxon>eudicotyledons</taxon>
        <taxon>Gunneridae</taxon>
        <taxon>Pentapetalae</taxon>
        <taxon>rosids</taxon>
        <taxon>malvids</taxon>
        <taxon>Malvales</taxon>
        <taxon>Malvaceae</taxon>
        <taxon>Byttnerioideae</taxon>
        <taxon>Herrania</taxon>
    </lineage>
</organism>
<sequence length="845" mass="93690">MDPDTGNAKHNEINNASIQCFILNITKHNGIWQGDNPFTESLPLLVTQLAAILILTRSLYHLLRPFRQPRIISDILGGILLGPSALGTTIYFADLFPTINVITVETLAYMALVFHMFLVGLEIDLNVIGRISIKAISFTMTGLLFPFTVGIGFFYLLHAYWEHDQSQGYEVTIQGSFLWAAALAVTSFPVASGILSDLKLLNSDIGRLAMPIALVSDMGSWVLIVIVIPFCSNPTNAPYIITTTIAYVLACVYAIRPFLAWIIRRTSKGKDQNYSKFYLCSVLVGVVLSAFVTDVTGTHSIVGAFVFGLILPTELALVLIERFEYFVSGLLMPVFFAVSGVRVDIFKIAEWWLVLLIVVWLCTVKIISFLPISLVSDIEPKDSFALGLLMNTKGVWAILIIHTGLDRGVLQDDDYAVMMITILLMTSIVAPIIAGIYKRTNLSTRYERRTIQHANTETELRILVCIHSFCSVPGILKLLDVSQATQYGHITVFTLHLVELTGCASAILIVHDSQNRRFDDPVFDPDYGDSSETEKIVNAFREYENKNRNITIQSLTAVSPFVAMHGDICSLAEDKHATFLILPFHKRATKEGNLPEINASLRDINKNVLLNAPCSVGIYIDRGLQETAGAKSSNKIHHIAMVFLGGPDDCEALAYAWRMARNPGVRLTVIRLLEMDTMDFPNGKASMLSSSSYLDRQREIDDEYIYEFRLRTVGEELIHYEEKILLNGEELAVTLKEIENKFELFIVGRREGLESPLTTMLFTRVDCPELGVIGDLLANSNSATGSVLVVQQFIDSSQGLEDLVAAPRSSMHGTVREVGSGRLSTVSSIGLGMCTRQTYGRLLDS</sequence>
<evidence type="ECO:0000256" key="7">
    <source>
        <dbReference type="ARBA" id="ARBA00023065"/>
    </source>
</evidence>
<dbReference type="InterPro" id="IPR057290">
    <property type="entry name" value="CHX17_C"/>
</dbReference>
<dbReference type="RefSeq" id="XP_021294605.1">
    <property type="nucleotide sequence ID" value="XM_021438930.1"/>
</dbReference>
<evidence type="ECO:0000259" key="12">
    <source>
        <dbReference type="Pfam" id="PF23256"/>
    </source>
</evidence>
<feature type="transmembrane region" description="Helical" evidence="10">
    <location>
        <begin position="351"/>
        <end position="372"/>
    </location>
</feature>
<keyword evidence="3" id="KW-0633">Potassium transport</keyword>
<feature type="transmembrane region" description="Helical" evidence="10">
    <location>
        <begin position="236"/>
        <end position="255"/>
    </location>
</feature>
<evidence type="ECO:0000313" key="15">
    <source>
        <dbReference type="RefSeq" id="XP_021294605.1"/>
    </source>
</evidence>
<dbReference type="InterPro" id="IPR038770">
    <property type="entry name" value="Na+/solute_symporter_sf"/>
</dbReference>